<evidence type="ECO:0000313" key="8">
    <source>
        <dbReference type="EMBL" id="KAL1021085.1"/>
    </source>
</evidence>
<feature type="region of interest" description="Disordered" evidence="1">
    <location>
        <begin position="494"/>
        <end position="545"/>
    </location>
</feature>
<dbReference type="Pfam" id="PF26187">
    <property type="entry name" value="Ig_NPHP4_4th"/>
    <property type="match status" value="1"/>
</dbReference>
<dbReference type="EMBL" id="JAGEUA010000001">
    <property type="protein sequence ID" value="KAL1021085.1"/>
    <property type="molecule type" value="Genomic_DNA"/>
</dbReference>
<comment type="caution">
    <text evidence="8">The sequence shown here is derived from an EMBL/GenBank/DDBJ whole genome shotgun (WGS) entry which is preliminary data.</text>
</comment>
<dbReference type="Pfam" id="PF26173">
    <property type="entry name" value="NPHP4_SK"/>
    <property type="match status" value="1"/>
</dbReference>
<feature type="compositionally biased region" description="Polar residues" evidence="1">
    <location>
        <begin position="514"/>
        <end position="531"/>
    </location>
</feature>
<dbReference type="Pfam" id="PF26015">
    <property type="entry name" value="Ig_NPH4_3rd"/>
    <property type="match status" value="1"/>
</dbReference>
<evidence type="ECO:0000259" key="3">
    <source>
        <dbReference type="Pfam" id="PF26173"/>
    </source>
</evidence>
<evidence type="ECO:0008006" key="10">
    <source>
        <dbReference type="Google" id="ProtNLM"/>
    </source>
</evidence>
<dbReference type="CDD" id="cd22239">
    <property type="entry name" value="NPHP4"/>
    <property type="match status" value="1"/>
</dbReference>
<evidence type="ECO:0000313" key="9">
    <source>
        <dbReference type="Proteomes" id="UP001557470"/>
    </source>
</evidence>
<dbReference type="InterPro" id="IPR058687">
    <property type="entry name" value="Ig_NPHP4_1st"/>
</dbReference>
<feature type="domain" description="NPHP4 SK-like" evidence="3">
    <location>
        <begin position="969"/>
        <end position="1036"/>
    </location>
</feature>
<dbReference type="PANTHER" id="PTHR31043:SF3">
    <property type="entry name" value="NEPHROCYSTIN-4"/>
    <property type="match status" value="1"/>
</dbReference>
<dbReference type="PANTHER" id="PTHR31043">
    <property type="entry name" value="NEPHROCYSTIN-4"/>
    <property type="match status" value="1"/>
</dbReference>
<feature type="domain" description="NPHP4 Ig-like" evidence="5">
    <location>
        <begin position="1392"/>
        <end position="1485"/>
    </location>
</feature>
<dbReference type="Proteomes" id="UP001557470">
    <property type="component" value="Unassembled WGS sequence"/>
</dbReference>
<evidence type="ECO:0000259" key="6">
    <source>
        <dbReference type="Pfam" id="PF26189"/>
    </source>
</evidence>
<feature type="domain" description="NPHP4 C2-like" evidence="4">
    <location>
        <begin position="655"/>
        <end position="884"/>
    </location>
</feature>
<dbReference type="InterPro" id="IPR058686">
    <property type="entry name" value="Ig_NPHP4_3rd"/>
</dbReference>
<evidence type="ECO:0000259" key="7">
    <source>
        <dbReference type="Pfam" id="PF26190"/>
    </source>
</evidence>
<dbReference type="Pfam" id="PF26190">
    <property type="entry name" value="Ig_NPHP4_1st"/>
    <property type="match status" value="1"/>
</dbReference>
<name>A0ABD0XI95_UMBPY</name>
<gene>
    <name evidence="8" type="ORF">UPYG_G00008570</name>
</gene>
<evidence type="ECO:0000259" key="4">
    <source>
        <dbReference type="Pfam" id="PF26186"/>
    </source>
</evidence>
<feature type="domain" description="NPHP4 Ig-like" evidence="7">
    <location>
        <begin position="1039"/>
        <end position="1190"/>
    </location>
</feature>
<keyword evidence="9" id="KW-1185">Reference proteome</keyword>
<dbReference type="Pfam" id="PF26189">
    <property type="entry name" value="Ig_NPHP4_2nd"/>
    <property type="match status" value="1"/>
</dbReference>
<evidence type="ECO:0000256" key="1">
    <source>
        <dbReference type="SAM" id="MobiDB-lite"/>
    </source>
</evidence>
<reference evidence="8 9" key="1">
    <citation type="submission" date="2024-06" db="EMBL/GenBank/DDBJ databases">
        <authorList>
            <person name="Pan Q."/>
            <person name="Wen M."/>
            <person name="Jouanno E."/>
            <person name="Zahm M."/>
            <person name="Klopp C."/>
            <person name="Cabau C."/>
            <person name="Louis A."/>
            <person name="Berthelot C."/>
            <person name="Parey E."/>
            <person name="Roest Crollius H."/>
            <person name="Montfort J."/>
            <person name="Robinson-Rechavi M."/>
            <person name="Bouchez O."/>
            <person name="Lampietro C."/>
            <person name="Lopez Roques C."/>
            <person name="Donnadieu C."/>
            <person name="Postlethwait J."/>
            <person name="Bobe J."/>
            <person name="Verreycken H."/>
            <person name="Guiguen Y."/>
        </authorList>
    </citation>
    <scope>NUCLEOTIDE SEQUENCE [LARGE SCALE GENOMIC DNA]</scope>
    <source>
        <strain evidence="8">Up_M1</strain>
        <tissue evidence="8">Testis</tissue>
    </source>
</reference>
<dbReference type="Pfam" id="PF26186">
    <property type="entry name" value="NPHP4_C2_3rd"/>
    <property type="match status" value="1"/>
</dbReference>
<dbReference type="InterPro" id="IPR058688">
    <property type="entry name" value="Ig_NPHP4_2nd"/>
</dbReference>
<feature type="domain" description="NPHP4 Ig-like" evidence="2">
    <location>
        <begin position="1302"/>
        <end position="1386"/>
    </location>
</feature>
<accession>A0ABD0XI95</accession>
<sequence length="1486" mass="165622">MATNASAGRNQFKGNTDTKIILMTDDWKELFSKVRVIPAHSQTIRKAQDLSHTHQGFQIILKHINVPYIQQENIDGESEGIQKKEPASYQLNVSLFDTSHQHFYGRTWKSSPKQLTAVHSVVFNEVVYFHTSLCLPSVVAVVELVALQPRADGSQYELGCGFAILQLFSSRTEPQASEGERRLCLYHGTPRALLHPLLRDSIEQNKLLVPIEETHLVWSLKPHPALAPVTHLFPPNMLVSGYENIPGIKPSPTGDSLLKPKMVKNITCVLDRLSIALHPSLEKFETQLLQLINTDCSNTKHWGQDVSLAVMIQERRLHVGIHNGWGFLQNPQVVVLEVAEATEGSRGHTSTSGGTSAQSILSKDSSFCPRQILTLRSSLELDLPSHQSVGILLQLEYVFSLPLCTDGKVSSTSKISRTAFMQCIRWGVWCPFRDWDSLTAEEVKFTLQGSDTLNPYGVMAYTSSPNTPNLPQEAVDERDVVSLRLSSRSLQKVLSSPDMSLRRTRVGPVEVAAQQRNRPSPSTGQIRSALQASPPGSPQGPELSMSQLAATSRYPTMSHSTAASPWQQPFPCQLYPSPLASAHQLSHVERPAVSNISHLEVDYNVSPGDSLSGSAMACEDPSELHELAFTPVHAPVITMGTHTTHRSSFMSSRTSQAHLYSAGFPNITDHRGLVAEVLDPMEPVNFDPHKEEADPLQGNILLLQFLAFSRIPQQGVNRDWPDSVHFTFQLYRFPPVTTQRLKLLATVKQQKNSNELPPCVLAVINRDGTFDSGSPGLQLQFRVDGSFLQPGERRWFLRYLAYHSLLIDVWDSNSLLLIGSTALELKHMLRQGRPAVQATHELEVITTEYIGEGVPLSLHRAPPPISVFTTIKGRLYLRLGNVGCPVNQNHRNQLQVGHMSHPHVISPMQTTSGFNGGSLSSKSIQQLNVCNAARAQKLVKLDRDLLMLLQSRMKEGEGTDVTNTPTWSEKDSERQRKLNRMVAVRQYEAGQDCPGIKTNVMGRKEERAQFARDLRLLQAYRESSKAEGITRMLSQAITTHHTLFVSLGTTEYLEYILCNPLNTPQTVTIQSHDPELKIITDCEEWRHFKALNKSLTPVEEGMFHLKEGTLNPQVYLRPKESVHIPLKYQTFVSDHSVAPQGPSLIASSGTPHVAKKHPSNVVLAKSIKVTFMDEDSKLLAICQVNVQPMPHAIDQTFRFYQPELSVLKKALRLPPWERTQVGDTDAGSLISVRCSDPNVICETKTLAPGEPEDVYLKVPGSPSPKVKKFFVTVYIDKWLAVPAQIWQVYVHFLQRVDISCVTGQRTCQSLVLRGTQAIRKVRCYTSHTKELKVDPAEVFVLPPGTVQDLQLCVCPLWAGSRYCYLNVVDVEQHTLVASWLLSLTCRLPILTKAFEVCAPVGGGRGSTRKITYTNPYPTSRVLLLHSNYPDLLQFKEDRFEVGGGETYSIGLRFAPSQNPGAQEILIYINNLDGTTEETFSVQVKYT</sequence>
<proteinExistence type="predicted"/>
<dbReference type="InterPro" id="IPR058685">
    <property type="entry name" value="Ig_NPHP4_4th"/>
</dbReference>
<protein>
    <recommendedName>
        <fullName evidence="10">Nephrocystin-4</fullName>
    </recommendedName>
</protein>
<dbReference type="InterPro" id="IPR058764">
    <property type="entry name" value="NPHP4_SK"/>
</dbReference>
<feature type="domain" description="NPHP4 Ig-like" evidence="6">
    <location>
        <begin position="1197"/>
        <end position="1291"/>
    </location>
</feature>
<evidence type="ECO:0000259" key="5">
    <source>
        <dbReference type="Pfam" id="PF26187"/>
    </source>
</evidence>
<organism evidence="8 9">
    <name type="scientific">Umbra pygmaea</name>
    <name type="common">Eastern mudminnow</name>
    <dbReference type="NCBI Taxonomy" id="75934"/>
    <lineage>
        <taxon>Eukaryota</taxon>
        <taxon>Metazoa</taxon>
        <taxon>Chordata</taxon>
        <taxon>Craniata</taxon>
        <taxon>Vertebrata</taxon>
        <taxon>Euteleostomi</taxon>
        <taxon>Actinopterygii</taxon>
        <taxon>Neopterygii</taxon>
        <taxon>Teleostei</taxon>
        <taxon>Protacanthopterygii</taxon>
        <taxon>Esociformes</taxon>
        <taxon>Umbridae</taxon>
        <taxon>Umbra</taxon>
    </lineage>
</organism>
<dbReference type="InterPro" id="IPR058765">
    <property type="entry name" value="NPHP4_C2-like"/>
</dbReference>
<evidence type="ECO:0000259" key="2">
    <source>
        <dbReference type="Pfam" id="PF26015"/>
    </source>
</evidence>
<dbReference type="InterPro" id="IPR029775">
    <property type="entry name" value="NPHP4"/>
</dbReference>